<organism evidence="1 2">
    <name type="scientific">Pleurodeles waltl</name>
    <name type="common">Iberian ribbed newt</name>
    <dbReference type="NCBI Taxonomy" id="8319"/>
    <lineage>
        <taxon>Eukaryota</taxon>
        <taxon>Metazoa</taxon>
        <taxon>Chordata</taxon>
        <taxon>Craniata</taxon>
        <taxon>Vertebrata</taxon>
        <taxon>Euteleostomi</taxon>
        <taxon>Amphibia</taxon>
        <taxon>Batrachia</taxon>
        <taxon>Caudata</taxon>
        <taxon>Salamandroidea</taxon>
        <taxon>Salamandridae</taxon>
        <taxon>Pleurodelinae</taxon>
        <taxon>Pleurodeles</taxon>
    </lineage>
</organism>
<name>A0AAV7SHG8_PLEWA</name>
<dbReference type="AlphaFoldDB" id="A0AAV7SHG8"/>
<dbReference type="EMBL" id="JANPWB010000008">
    <property type="protein sequence ID" value="KAJ1163522.1"/>
    <property type="molecule type" value="Genomic_DNA"/>
</dbReference>
<reference evidence="1" key="1">
    <citation type="journal article" date="2022" name="bioRxiv">
        <title>Sequencing and chromosome-scale assembly of the giantPleurodeles waltlgenome.</title>
        <authorList>
            <person name="Brown T."/>
            <person name="Elewa A."/>
            <person name="Iarovenko S."/>
            <person name="Subramanian E."/>
            <person name="Araus A.J."/>
            <person name="Petzold A."/>
            <person name="Susuki M."/>
            <person name="Suzuki K.-i.T."/>
            <person name="Hayashi T."/>
            <person name="Toyoda A."/>
            <person name="Oliveira C."/>
            <person name="Osipova E."/>
            <person name="Leigh N.D."/>
            <person name="Simon A."/>
            <person name="Yun M.H."/>
        </authorList>
    </citation>
    <scope>NUCLEOTIDE SEQUENCE</scope>
    <source>
        <strain evidence="1">20211129_DDA</strain>
        <tissue evidence="1">Liver</tissue>
    </source>
</reference>
<dbReference type="Proteomes" id="UP001066276">
    <property type="component" value="Chromosome 4_2"/>
</dbReference>
<sequence length="75" mass="8380">MAYPAPDDPLKLLPDPFPLTPLGDRKYKGTWWFPLGTHAAEQGGPALSLCLDEDRGAHTTWRPTGKVREDHGEKR</sequence>
<accession>A0AAV7SHG8</accession>
<gene>
    <name evidence="1" type="ORF">NDU88_003980</name>
</gene>
<evidence type="ECO:0000313" key="2">
    <source>
        <dbReference type="Proteomes" id="UP001066276"/>
    </source>
</evidence>
<evidence type="ECO:0000313" key="1">
    <source>
        <dbReference type="EMBL" id="KAJ1163522.1"/>
    </source>
</evidence>
<keyword evidence="2" id="KW-1185">Reference proteome</keyword>
<protein>
    <submittedName>
        <fullName evidence="1">Uncharacterized protein</fullName>
    </submittedName>
</protein>
<comment type="caution">
    <text evidence="1">The sequence shown here is derived from an EMBL/GenBank/DDBJ whole genome shotgun (WGS) entry which is preliminary data.</text>
</comment>
<proteinExistence type="predicted"/>